<comment type="caution">
    <text evidence="2">The sequence shown here is derived from an EMBL/GenBank/DDBJ whole genome shotgun (WGS) entry which is preliminary data.</text>
</comment>
<feature type="region of interest" description="Disordered" evidence="1">
    <location>
        <begin position="145"/>
        <end position="165"/>
    </location>
</feature>
<evidence type="ECO:0000313" key="2">
    <source>
        <dbReference type="EMBL" id="RFA08761.1"/>
    </source>
</evidence>
<dbReference type="AlphaFoldDB" id="A0A3E0VGA3"/>
<dbReference type="SUPFAM" id="SSF160379">
    <property type="entry name" value="SP0830-like"/>
    <property type="match status" value="2"/>
</dbReference>
<dbReference type="PANTHER" id="PTHR36439:SF1">
    <property type="entry name" value="DUF1697 DOMAIN-CONTAINING PROTEIN"/>
    <property type="match status" value="1"/>
</dbReference>
<reference evidence="2 3" key="1">
    <citation type="submission" date="2017-04" db="EMBL/GenBank/DDBJ databases">
        <title>Comparative genome analysis of Subtercola boreus.</title>
        <authorList>
            <person name="Cho Y.-J."/>
            <person name="Cho A."/>
            <person name="Kim O.-S."/>
            <person name="Lee J.-I."/>
        </authorList>
    </citation>
    <scope>NUCLEOTIDE SEQUENCE [LARGE SCALE GENOMIC DNA]</scope>
    <source>
        <strain evidence="2 3">K300</strain>
    </source>
</reference>
<evidence type="ECO:0000313" key="3">
    <source>
        <dbReference type="Proteomes" id="UP000256486"/>
    </source>
</evidence>
<accession>A0A3E0VGA3</accession>
<feature type="compositionally biased region" description="Pro residues" evidence="1">
    <location>
        <begin position="145"/>
        <end position="158"/>
    </location>
</feature>
<dbReference type="Gene3D" id="3.30.70.1280">
    <property type="entry name" value="SP0830-like domains"/>
    <property type="match status" value="1"/>
</dbReference>
<dbReference type="OrthoDB" id="9806494at2"/>
<organism evidence="2 3">
    <name type="scientific">Subtercola boreus</name>
    <dbReference type="NCBI Taxonomy" id="120213"/>
    <lineage>
        <taxon>Bacteria</taxon>
        <taxon>Bacillati</taxon>
        <taxon>Actinomycetota</taxon>
        <taxon>Actinomycetes</taxon>
        <taxon>Micrococcales</taxon>
        <taxon>Microbacteriaceae</taxon>
        <taxon>Subtercola</taxon>
    </lineage>
</organism>
<proteinExistence type="predicted"/>
<dbReference type="EMBL" id="NBWZ01000001">
    <property type="protein sequence ID" value="RFA08761.1"/>
    <property type="molecule type" value="Genomic_DNA"/>
</dbReference>
<keyword evidence="3" id="KW-1185">Reference proteome</keyword>
<dbReference type="Pfam" id="PF08002">
    <property type="entry name" value="DUF1697"/>
    <property type="match status" value="1"/>
</dbReference>
<gene>
    <name evidence="2" type="ORF">B7R54_05610</name>
</gene>
<name>A0A3E0VGA3_9MICO</name>
<protein>
    <recommendedName>
        <fullName evidence="4">DUF1697 domain-containing protein</fullName>
    </recommendedName>
</protein>
<dbReference type="PANTHER" id="PTHR36439">
    <property type="entry name" value="BLL4334 PROTEIN"/>
    <property type="match status" value="1"/>
</dbReference>
<dbReference type="InterPro" id="IPR012545">
    <property type="entry name" value="DUF1697"/>
</dbReference>
<evidence type="ECO:0000256" key="1">
    <source>
        <dbReference type="SAM" id="MobiDB-lite"/>
    </source>
</evidence>
<evidence type="ECO:0008006" key="4">
    <source>
        <dbReference type="Google" id="ProtNLM"/>
    </source>
</evidence>
<dbReference type="Proteomes" id="UP000256486">
    <property type="component" value="Unassembled WGS sequence"/>
</dbReference>
<sequence length="241" mass="24209">MAGGGRAGDGAVSGRGSAGAASAAAGAAAAGAPQQYVGLVRGINVGGNNRITMADFRAIFEGLGFSDVKTLLQSGNVVFASDRPLALADVRAIEHAFETAAGFRAGFVVLSAAQFLSILDANPLLAIGTDLSRLVVTFLPQPPAAAPAPDAAPPPDAAPAPDAGPAAAAAFDATSVELPDAASTLPEVFAAGPHAVYSWHPDGISNSRVPVSFWKQFGPVYTARNVNTANKLAALLRARTP</sequence>